<evidence type="ECO:0000256" key="1">
    <source>
        <dbReference type="SAM" id="MobiDB-lite"/>
    </source>
</evidence>
<dbReference type="OrthoDB" id="443981at2759"/>
<evidence type="ECO:0000259" key="2">
    <source>
        <dbReference type="Pfam" id="PF04366"/>
    </source>
</evidence>
<evidence type="ECO:0000313" key="3">
    <source>
        <dbReference type="EMBL" id="KAG2500239.1"/>
    </source>
</evidence>
<proteinExistence type="predicted"/>
<dbReference type="Proteomes" id="UP000612055">
    <property type="component" value="Unassembled WGS sequence"/>
</dbReference>
<feature type="region of interest" description="Disordered" evidence="1">
    <location>
        <begin position="1"/>
        <end position="24"/>
    </location>
</feature>
<dbReference type="PANTHER" id="PTHR15629:SF2">
    <property type="entry name" value="SH3 DOMAIN-CONTAINING YSC84-LIKE PROTEIN 1"/>
    <property type="match status" value="1"/>
</dbReference>
<dbReference type="EMBL" id="JAEHOE010000004">
    <property type="protein sequence ID" value="KAG2500239.1"/>
    <property type="molecule type" value="Genomic_DNA"/>
</dbReference>
<evidence type="ECO:0000313" key="4">
    <source>
        <dbReference type="Proteomes" id="UP000612055"/>
    </source>
</evidence>
<gene>
    <name evidence="3" type="ORF">HYH03_001817</name>
</gene>
<name>A0A835YM66_9CHLO</name>
<dbReference type="InterPro" id="IPR051702">
    <property type="entry name" value="SH3_domain_YSC84-like"/>
</dbReference>
<dbReference type="GO" id="GO:0035091">
    <property type="term" value="F:phosphatidylinositol binding"/>
    <property type="evidence" value="ECO:0007669"/>
    <property type="project" value="TreeGrafter"/>
</dbReference>
<organism evidence="3 4">
    <name type="scientific">Edaphochlamys debaryana</name>
    <dbReference type="NCBI Taxonomy" id="47281"/>
    <lineage>
        <taxon>Eukaryota</taxon>
        <taxon>Viridiplantae</taxon>
        <taxon>Chlorophyta</taxon>
        <taxon>core chlorophytes</taxon>
        <taxon>Chlorophyceae</taxon>
        <taxon>CS clade</taxon>
        <taxon>Chlamydomonadales</taxon>
        <taxon>Chlamydomonadales incertae sedis</taxon>
        <taxon>Edaphochlamys</taxon>
    </lineage>
</organism>
<comment type="caution">
    <text evidence="3">The sequence shown here is derived from an EMBL/GenBank/DDBJ whole genome shotgun (WGS) entry which is preliminary data.</text>
</comment>
<reference evidence="3" key="1">
    <citation type="journal article" date="2020" name="bioRxiv">
        <title>Comparative genomics of Chlamydomonas.</title>
        <authorList>
            <person name="Craig R.J."/>
            <person name="Hasan A.R."/>
            <person name="Ness R.W."/>
            <person name="Keightley P.D."/>
        </authorList>
    </citation>
    <scope>NUCLEOTIDE SEQUENCE</scope>
    <source>
        <strain evidence="3">CCAP 11/70</strain>
    </source>
</reference>
<keyword evidence="4" id="KW-1185">Reference proteome</keyword>
<feature type="domain" description="Ysc84 actin-binding" evidence="2">
    <location>
        <begin position="115"/>
        <end position="244"/>
    </location>
</feature>
<accession>A0A835YM66</accession>
<dbReference type="InterPro" id="IPR007461">
    <property type="entry name" value="Ysc84_actin-binding"/>
</dbReference>
<dbReference type="CDD" id="cd11524">
    <property type="entry name" value="SYLF"/>
    <property type="match status" value="1"/>
</dbReference>
<sequence>MSEADVQPGAPEHEPASTDSGYEFTPLSDEAVKKQLETDATWAAELITKLCTTGGDDAMKPGIVNACEGLAFVRVAKGGLGVTLARGSGFVIRKLDQDRFGHSRWSAPVFYTVSQLGLGLAAGYESVESVLALMTPTSVHRFTEEHQVVGTDLGLVTTDGAMSGVPAGTFGTSNHMDVQANNANAVFAYSLAHGLLANVSINGTSTYPDTALNAKLYGEMPLKDVLAGKLPTFKEFLPLYRRISDTGTSALA</sequence>
<protein>
    <recommendedName>
        <fullName evidence="2">Ysc84 actin-binding domain-containing protein</fullName>
    </recommendedName>
</protein>
<dbReference type="Pfam" id="PF04366">
    <property type="entry name" value="Ysc84"/>
    <property type="match status" value="1"/>
</dbReference>
<dbReference type="AlphaFoldDB" id="A0A835YM66"/>
<dbReference type="PANTHER" id="PTHR15629">
    <property type="entry name" value="SH3YL1 PROTEIN"/>
    <property type="match status" value="1"/>
</dbReference>